<dbReference type="Pfam" id="PF25555">
    <property type="entry name" value="RAB3A-like_C"/>
    <property type="match status" value="1"/>
</dbReference>
<evidence type="ECO:0000256" key="2">
    <source>
        <dbReference type="SAM" id="Coils"/>
    </source>
</evidence>
<dbReference type="OrthoDB" id="1748564at2759"/>
<reference evidence="5 6" key="1">
    <citation type="submission" date="2017-03" db="EMBL/GenBank/DDBJ databases">
        <title>Genomes of endolithic fungi from Antarctica.</title>
        <authorList>
            <person name="Coleine C."/>
            <person name="Masonjones S."/>
            <person name="Stajich J.E."/>
        </authorList>
    </citation>
    <scope>NUCLEOTIDE SEQUENCE [LARGE SCALE GENOMIC DNA]</scope>
    <source>
        <strain evidence="5 6">CCFEE 5184</strain>
    </source>
</reference>
<feature type="region of interest" description="Disordered" evidence="3">
    <location>
        <begin position="590"/>
        <end position="823"/>
    </location>
</feature>
<dbReference type="PANTHER" id="PTHR14430">
    <property type="entry name" value="RABIN3-RELATED"/>
    <property type="match status" value="1"/>
</dbReference>
<feature type="region of interest" description="Disordered" evidence="3">
    <location>
        <begin position="77"/>
        <end position="125"/>
    </location>
</feature>
<keyword evidence="1 2" id="KW-0175">Coiled coil</keyword>
<feature type="compositionally biased region" description="Polar residues" evidence="3">
    <location>
        <begin position="99"/>
        <end position="113"/>
    </location>
</feature>
<feature type="compositionally biased region" description="Polar residues" evidence="3">
    <location>
        <begin position="673"/>
        <end position="698"/>
    </location>
</feature>
<feature type="coiled-coil region" evidence="2">
    <location>
        <begin position="154"/>
        <end position="288"/>
    </location>
</feature>
<dbReference type="STRING" id="329884.A0A4V5NEA7"/>
<sequence>HLRFANTPVLLPYQAKLADFLASNWANASSLTAAAFSRPTIARSVTPSPTSPRKAPIPLPNRLVKSTSTPHINKSMAAVAAPPHPRSAMRDGHAMMDTRTPSPVQRNGSTDSSVAGVHPSDSDTYKPDLSAEVAMLSTKLVNAINYQTNLDDSLQQTRHELEYAQKELARVQQQKKEVDDLVAGGTLVRKSYADKTINALRTELEAEKIARDAAEKARKQTEGELENLTTALFEEANAMVAAARRDTEAAERRSSQLRTQLNDTELLLASQTEQLQDLKGVMERLERQSEHDGARGDLSVPVTPIDSRTAAWDAALQFGPTAGTASELAPDHPLHFSQLLAPIMRTDIASYTDFHELLTLARRASPHSRQSSSSANNLASSSQTNLASASSAATSSTNLPGSFFSSANNSPSSSTFNTQPPSLPPLKDSRFYKRVLSEDIEPTLRLDLAPGLSFLSRRSVLSSLLAGSLVVEPFNATIKSYGLGAVFACALCGESHKNEPFVRKHRFRTSEDDGAQRYPLCDYCLGRIRAAGDFVGFLRMLRDGHWRCEAEADERGAWEEATRLRERMFWARLGGGVVPAVQVMGRREGAVVGESPGSARGVRSERASLESIPERSAREHLEAAGSSVTEKGREGGREEATQVRVGELRPAERVQRERSTSSVARAIMGEPSSVPTTSKPDAQPASQPGPPHQTSNSIDGPAAETDRLAPASPEDEEPTTPMFEDALADSQEQQAEADAQLRREEAAAGGAEDPLPSEPTAAAAAAVIPIVHEPSPEPTPEFEGIEVEGGGEVTQTDSSAENPPPTTPAPAAAAAAAERRPSAVLARVRAMEARGQEKKLPGAFE</sequence>
<keyword evidence="6" id="KW-1185">Reference proteome</keyword>
<feature type="compositionally biased region" description="Low complexity" evidence="3">
    <location>
        <begin position="724"/>
        <end position="738"/>
    </location>
</feature>
<evidence type="ECO:0000256" key="3">
    <source>
        <dbReference type="SAM" id="MobiDB-lite"/>
    </source>
</evidence>
<dbReference type="InterPro" id="IPR040351">
    <property type="entry name" value="RAB3IL/RAB3IP/Sec2"/>
</dbReference>
<dbReference type="GO" id="GO:0070319">
    <property type="term" value="C:Golgi to plasma membrane transport vesicle"/>
    <property type="evidence" value="ECO:0007669"/>
    <property type="project" value="TreeGrafter"/>
</dbReference>
<dbReference type="AlphaFoldDB" id="A0A4V5NEA7"/>
<comment type="caution">
    <text evidence="5">The sequence shown here is derived from an EMBL/GenBank/DDBJ whole genome shotgun (WGS) entry which is preliminary data.</text>
</comment>
<dbReference type="CDD" id="cd21044">
    <property type="entry name" value="Rab11BD_RAB3IP_like"/>
    <property type="match status" value="1"/>
</dbReference>
<dbReference type="GO" id="GO:0005085">
    <property type="term" value="F:guanyl-nucleotide exchange factor activity"/>
    <property type="evidence" value="ECO:0007669"/>
    <property type="project" value="InterPro"/>
</dbReference>
<evidence type="ECO:0000313" key="5">
    <source>
        <dbReference type="EMBL" id="TKA66529.1"/>
    </source>
</evidence>
<dbReference type="Proteomes" id="UP000309340">
    <property type="component" value="Unassembled WGS sequence"/>
</dbReference>
<dbReference type="InterPro" id="IPR009449">
    <property type="entry name" value="Sec2_N"/>
</dbReference>
<feature type="non-terminal residue" evidence="5">
    <location>
        <position position="1"/>
    </location>
</feature>
<protein>
    <recommendedName>
        <fullName evidence="4">GDP/GTP exchange factor Sec2 N-terminal domain-containing protein</fullName>
    </recommendedName>
</protein>
<dbReference type="SUPFAM" id="SSF144284">
    <property type="entry name" value="Sec2 N-terminal region"/>
    <property type="match status" value="1"/>
</dbReference>
<dbReference type="Pfam" id="PF06428">
    <property type="entry name" value="Sec2p"/>
    <property type="match status" value="1"/>
</dbReference>
<accession>A0A4V5NEA7</accession>
<feature type="compositionally biased region" description="Basic and acidic residues" evidence="3">
    <location>
        <begin position="630"/>
        <end position="659"/>
    </location>
</feature>
<dbReference type="PANTHER" id="PTHR14430:SF0">
    <property type="entry name" value="SEC2P DOMAIN-CONTAINING PROTEIN"/>
    <property type="match status" value="1"/>
</dbReference>
<organism evidence="5 6">
    <name type="scientific">Friedmanniomyces simplex</name>
    <dbReference type="NCBI Taxonomy" id="329884"/>
    <lineage>
        <taxon>Eukaryota</taxon>
        <taxon>Fungi</taxon>
        <taxon>Dikarya</taxon>
        <taxon>Ascomycota</taxon>
        <taxon>Pezizomycotina</taxon>
        <taxon>Dothideomycetes</taxon>
        <taxon>Dothideomycetidae</taxon>
        <taxon>Mycosphaerellales</taxon>
        <taxon>Teratosphaeriaceae</taxon>
        <taxon>Friedmanniomyces</taxon>
    </lineage>
</organism>
<feature type="domain" description="GDP/GTP exchange factor Sec2 N-terminal" evidence="4">
    <location>
        <begin position="147"/>
        <end position="285"/>
    </location>
</feature>
<dbReference type="GO" id="GO:0051286">
    <property type="term" value="C:cell tip"/>
    <property type="evidence" value="ECO:0007669"/>
    <property type="project" value="TreeGrafter"/>
</dbReference>
<dbReference type="EMBL" id="NAJQ01000639">
    <property type="protein sequence ID" value="TKA66529.1"/>
    <property type="molecule type" value="Genomic_DNA"/>
</dbReference>
<evidence type="ECO:0000313" key="6">
    <source>
        <dbReference type="Proteomes" id="UP000309340"/>
    </source>
</evidence>
<feature type="compositionally biased region" description="Basic and acidic residues" evidence="3">
    <location>
        <begin position="602"/>
        <end position="622"/>
    </location>
</feature>
<evidence type="ECO:0000259" key="4">
    <source>
        <dbReference type="Pfam" id="PF06428"/>
    </source>
</evidence>
<dbReference type="GO" id="GO:0006887">
    <property type="term" value="P:exocytosis"/>
    <property type="evidence" value="ECO:0007669"/>
    <property type="project" value="TreeGrafter"/>
</dbReference>
<proteinExistence type="predicted"/>
<evidence type="ECO:0000256" key="1">
    <source>
        <dbReference type="ARBA" id="ARBA00023054"/>
    </source>
</evidence>
<gene>
    <name evidence="5" type="ORF">B0A55_10256</name>
</gene>
<feature type="region of interest" description="Disordered" evidence="3">
    <location>
        <begin position="42"/>
        <end position="61"/>
    </location>
</feature>
<dbReference type="Gene3D" id="6.10.140.910">
    <property type="match status" value="1"/>
</dbReference>
<name>A0A4V5NEA7_9PEZI</name>